<keyword evidence="8" id="KW-1185">Reference proteome</keyword>
<dbReference type="Pfam" id="PF00083">
    <property type="entry name" value="Sugar_tr"/>
    <property type="match status" value="1"/>
</dbReference>
<reference evidence="9" key="1">
    <citation type="submission" date="2017-02" db="UniProtKB">
        <authorList>
            <consortium name="WormBaseParasite"/>
        </authorList>
    </citation>
    <scope>IDENTIFICATION</scope>
</reference>
<name>A0A0N4Y013_NIPBR</name>
<accession>A0A0N4Y013</accession>
<dbReference type="Gene3D" id="1.20.1250.20">
    <property type="entry name" value="MFS general substrate transporter like domains"/>
    <property type="match status" value="1"/>
</dbReference>
<evidence type="ECO:0000256" key="3">
    <source>
        <dbReference type="ARBA" id="ARBA00022989"/>
    </source>
</evidence>
<feature type="transmembrane region" description="Helical" evidence="6">
    <location>
        <begin position="125"/>
        <end position="148"/>
    </location>
</feature>
<dbReference type="PANTHER" id="PTHR24064">
    <property type="entry name" value="SOLUTE CARRIER FAMILY 22 MEMBER"/>
    <property type="match status" value="1"/>
</dbReference>
<dbReference type="GO" id="GO:0016020">
    <property type="term" value="C:membrane"/>
    <property type="evidence" value="ECO:0007669"/>
    <property type="project" value="UniProtKB-SubCell"/>
</dbReference>
<organism evidence="9">
    <name type="scientific">Nippostrongylus brasiliensis</name>
    <name type="common">Rat hookworm</name>
    <dbReference type="NCBI Taxonomy" id="27835"/>
    <lineage>
        <taxon>Eukaryota</taxon>
        <taxon>Metazoa</taxon>
        <taxon>Ecdysozoa</taxon>
        <taxon>Nematoda</taxon>
        <taxon>Chromadorea</taxon>
        <taxon>Rhabditida</taxon>
        <taxon>Rhabditina</taxon>
        <taxon>Rhabditomorpha</taxon>
        <taxon>Strongyloidea</taxon>
        <taxon>Heligmosomidae</taxon>
        <taxon>Nippostrongylus</taxon>
    </lineage>
</organism>
<keyword evidence="4 6" id="KW-0472">Membrane</keyword>
<evidence type="ECO:0000256" key="5">
    <source>
        <dbReference type="SAM" id="MobiDB-lite"/>
    </source>
</evidence>
<evidence type="ECO:0000256" key="4">
    <source>
        <dbReference type="ARBA" id="ARBA00023136"/>
    </source>
</evidence>
<feature type="transmembrane region" description="Helical" evidence="6">
    <location>
        <begin position="93"/>
        <end position="113"/>
    </location>
</feature>
<proteinExistence type="predicted"/>
<evidence type="ECO:0000313" key="8">
    <source>
        <dbReference type="Proteomes" id="UP000271162"/>
    </source>
</evidence>
<feature type="compositionally biased region" description="Basic and acidic residues" evidence="5">
    <location>
        <begin position="273"/>
        <end position="299"/>
    </location>
</feature>
<dbReference type="InterPro" id="IPR005828">
    <property type="entry name" value="MFS_sugar_transport-like"/>
</dbReference>
<dbReference type="STRING" id="27835.A0A0N4Y013"/>
<evidence type="ECO:0000256" key="1">
    <source>
        <dbReference type="ARBA" id="ARBA00004141"/>
    </source>
</evidence>
<feature type="region of interest" description="Disordered" evidence="5">
    <location>
        <begin position="234"/>
        <end position="407"/>
    </location>
</feature>
<gene>
    <name evidence="7" type="ORF">NBR_LOCUS8827</name>
</gene>
<dbReference type="EMBL" id="UYSL01020057">
    <property type="protein sequence ID" value="VDL72416.1"/>
    <property type="molecule type" value="Genomic_DNA"/>
</dbReference>
<keyword evidence="3 6" id="KW-1133">Transmembrane helix</keyword>
<evidence type="ECO:0000256" key="2">
    <source>
        <dbReference type="ARBA" id="ARBA00022692"/>
    </source>
</evidence>
<comment type="subcellular location">
    <subcellularLocation>
        <location evidence="1">Membrane</location>
        <topology evidence="1">Multi-pass membrane protein</topology>
    </subcellularLocation>
</comment>
<dbReference type="Proteomes" id="UP000271162">
    <property type="component" value="Unassembled WGS sequence"/>
</dbReference>
<evidence type="ECO:0000313" key="9">
    <source>
        <dbReference type="WBParaSite" id="NBR_0000882601-mRNA-1"/>
    </source>
</evidence>
<reference evidence="7 8" key="2">
    <citation type="submission" date="2018-11" db="EMBL/GenBank/DDBJ databases">
        <authorList>
            <consortium name="Pathogen Informatics"/>
        </authorList>
    </citation>
    <scope>NUCLEOTIDE SEQUENCE [LARGE SCALE GENOMIC DNA]</scope>
</reference>
<feature type="compositionally biased region" description="Basic and acidic residues" evidence="5">
    <location>
        <begin position="393"/>
        <end position="407"/>
    </location>
</feature>
<protein>
    <submittedName>
        <fullName evidence="9">ADP,ATP carrier protein</fullName>
    </submittedName>
</protein>
<feature type="compositionally biased region" description="Basic and acidic residues" evidence="5">
    <location>
        <begin position="308"/>
        <end position="337"/>
    </location>
</feature>
<dbReference type="GO" id="GO:0022857">
    <property type="term" value="F:transmembrane transporter activity"/>
    <property type="evidence" value="ECO:0007669"/>
    <property type="project" value="InterPro"/>
</dbReference>
<keyword evidence="2 6" id="KW-0812">Transmembrane</keyword>
<feature type="compositionally biased region" description="Low complexity" evidence="5">
    <location>
        <begin position="250"/>
        <end position="265"/>
    </location>
</feature>
<feature type="compositionally biased region" description="Pro residues" evidence="5">
    <location>
        <begin position="341"/>
        <end position="361"/>
    </location>
</feature>
<dbReference type="SUPFAM" id="SSF103473">
    <property type="entry name" value="MFS general substrate transporter"/>
    <property type="match status" value="1"/>
</dbReference>
<evidence type="ECO:0000313" key="7">
    <source>
        <dbReference type="EMBL" id="VDL72416.1"/>
    </source>
</evidence>
<evidence type="ECO:0000256" key="6">
    <source>
        <dbReference type="SAM" id="Phobius"/>
    </source>
</evidence>
<sequence>MSRTKSKAYFHSSYKIGQKAWTKTSAFDDFLGSIKRQPTPKELYCSGRYVRNLMFSLFLFLKIFLAFSLHRWFCAGLSMYSIDLNSEDMTGNLWHGQFSAAILASVIRVLVGFADARFAWLGRRLVYILAMGTILQGNMLYFITYLTAYNSISVSWEPNYLGAAELMPTEIRAKSTAILNVISRISNIFAARTVGKLKGTNEVGILVVVLVSNIFSFIVTFLFLKETKNIDLEGAGAGPGKKPDDKPPTSDKSGGSTESKSGTGSADAAGKPLPKDDSKGSAETKSPDAASKDAPKEGSQEQQPPKSTSKETPKPGEEKPEMPKTPKTAREFEEPKVEGAPPAPEGEPPAPEGEAPPPEAPPGGEGGVGEQAPPPPEGAEGEPLPGEPQPGEPRPDEGQPPPDENRE</sequence>
<dbReference type="InterPro" id="IPR036259">
    <property type="entry name" value="MFS_trans_sf"/>
</dbReference>
<feature type="transmembrane region" description="Helical" evidence="6">
    <location>
        <begin position="53"/>
        <end position="73"/>
    </location>
</feature>
<dbReference type="WBParaSite" id="NBR_0000882601-mRNA-1">
    <property type="protein sequence ID" value="NBR_0000882601-mRNA-1"/>
    <property type="gene ID" value="NBR_0000882601"/>
</dbReference>
<dbReference type="AlphaFoldDB" id="A0A0N4Y013"/>
<feature type="transmembrane region" description="Helical" evidence="6">
    <location>
        <begin position="203"/>
        <end position="224"/>
    </location>
</feature>